<gene>
    <name evidence="7" type="primary">lpxD</name>
    <name evidence="9" type="ORF">A2527_04200</name>
</gene>
<reference evidence="9 10" key="1">
    <citation type="journal article" date="2016" name="Nat. Commun.">
        <title>Thousands of microbial genomes shed light on interconnected biogeochemical processes in an aquifer system.</title>
        <authorList>
            <person name="Anantharaman K."/>
            <person name="Brown C.T."/>
            <person name="Hug L.A."/>
            <person name="Sharon I."/>
            <person name="Castelle C.J."/>
            <person name="Probst A.J."/>
            <person name="Thomas B.C."/>
            <person name="Singh A."/>
            <person name="Wilkins M.J."/>
            <person name="Karaoz U."/>
            <person name="Brodie E.L."/>
            <person name="Williams K.H."/>
            <person name="Hubbard S.S."/>
            <person name="Banfield J.F."/>
        </authorList>
    </citation>
    <scope>NUCLEOTIDE SEQUENCE [LARGE SCALE GENOMIC DNA]</scope>
</reference>
<evidence type="ECO:0000313" key="10">
    <source>
        <dbReference type="Proteomes" id="UP000178449"/>
    </source>
</evidence>
<comment type="caution">
    <text evidence="9">The sequence shown here is derived from an EMBL/GenBank/DDBJ whole genome shotgun (WGS) entry which is preliminary data.</text>
</comment>
<dbReference type="NCBIfam" id="NF002060">
    <property type="entry name" value="PRK00892.1"/>
    <property type="match status" value="1"/>
</dbReference>
<dbReference type="EC" id="2.3.1.191" evidence="7"/>
<feature type="domain" description="UDP-3-O-[3-hydroxymyristoyl] glucosamine N-acyltransferase non-repeat region" evidence="8">
    <location>
        <begin position="23"/>
        <end position="86"/>
    </location>
</feature>
<comment type="pathway">
    <text evidence="7">Bacterial outer membrane biogenesis; LPS lipid A biosynthesis.</text>
</comment>
<evidence type="ECO:0000256" key="7">
    <source>
        <dbReference type="HAMAP-Rule" id="MF_00523"/>
    </source>
</evidence>
<dbReference type="PANTHER" id="PTHR43378">
    <property type="entry name" value="UDP-3-O-ACYLGLUCOSAMINE N-ACYLTRANSFERASE"/>
    <property type="match status" value="1"/>
</dbReference>
<organism evidence="9 10">
    <name type="scientific">Candidatus Lambdaproteobacteria bacterium RIFOXYD2_FULL_50_16</name>
    <dbReference type="NCBI Taxonomy" id="1817772"/>
    <lineage>
        <taxon>Bacteria</taxon>
        <taxon>Pseudomonadati</taxon>
        <taxon>Pseudomonadota</taxon>
        <taxon>Candidatus Lambdaproteobacteria</taxon>
    </lineage>
</organism>
<dbReference type="GO" id="GO:0016020">
    <property type="term" value="C:membrane"/>
    <property type="evidence" value="ECO:0007669"/>
    <property type="project" value="GOC"/>
</dbReference>
<dbReference type="Proteomes" id="UP000178449">
    <property type="component" value="Unassembled WGS sequence"/>
</dbReference>
<dbReference type="HAMAP" id="MF_00523">
    <property type="entry name" value="LpxD"/>
    <property type="match status" value="1"/>
</dbReference>
<comment type="function">
    <text evidence="7">Catalyzes the N-acylation of UDP-3-O-acylglucosamine using 3-hydroxyacyl-ACP as the acyl donor. Is involved in the biosynthesis of lipid A, a phosphorylated glycolipid that anchors the lipopolysaccharide to the outer membrane of the cell.</text>
</comment>
<dbReference type="InterPro" id="IPR020573">
    <property type="entry name" value="UDP_GlcNAc_AcTrfase_non-rep"/>
</dbReference>
<comment type="similarity">
    <text evidence="7">Belongs to the transferase hexapeptide repeat family. LpxD subfamily.</text>
</comment>
<evidence type="ECO:0000256" key="2">
    <source>
        <dbReference type="ARBA" id="ARBA00022556"/>
    </source>
</evidence>
<evidence type="ECO:0000256" key="5">
    <source>
        <dbReference type="ARBA" id="ARBA00023098"/>
    </source>
</evidence>
<dbReference type="Pfam" id="PF04613">
    <property type="entry name" value="LpxD"/>
    <property type="match status" value="1"/>
</dbReference>
<dbReference type="Gene3D" id="3.40.1390.10">
    <property type="entry name" value="MurE/MurF, N-terminal domain"/>
    <property type="match status" value="1"/>
</dbReference>
<evidence type="ECO:0000256" key="4">
    <source>
        <dbReference type="ARBA" id="ARBA00022737"/>
    </source>
</evidence>
<evidence type="ECO:0000313" key="9">
    <source>
        <dbReference type="EMBL" id="OGG96763.1"/>
    </source>
</evidence>
<feature type="active site" description="Proton acceptor" evidence="7">
    <location>
        <position position="238"/>
    </location>
</feature>
<dbReference type="Pfam" id="PF00132">
    <property type="entry name" value="Hexapep"/>
    <property type="match status" value="1"/>
</dbReference>
<comment type="catalytic activity">
    <reaction evidence="7">
        <text>a UDP-3-O-[(3R)-3-hydroxyacyl]-alpha-D-glucosamine + a (3R)-hydroxyacyl-[ACP] = a UDP-2-N,3-O-bis[(3R)-3-hydroxyacyl]-alpha-D-glucosamine + holo-[ACP] + H(+)</text>
        <dbReference type="Rhea" id="RHEA:53836"/>
        <dbReference type="Rhea" id="RHEA-COMP:9685"/>
        <dbReference type="Rhea" id="RHEA-COMP:9945"/>
        <dbReference type="ChEBI" id="CHEBI:15378"/>
        <dbReference type="ChEBI" id="CHEBI:64479"/>
        <dbReference type="ChEBI" id="CHEBI:78827"/>
        <dbReference type="ChEBI" id="CHEBI:137740"/>
        <dbReference type="ChEBI" id="CHEBI:137748"/>
        <dbReference type="EC" id="2.3.1.191"/>
    </reaction>
</comment>
<dbReference type="GO" id="GO:0103118">
    <property type="term" value="F:UDP-3-O-[(3R)-3-hydroxyacyl]-glucosamine N-acyltransferase activity"/>
    <property type="evidence" value="ECO:0007669"/>
    <property type="project" value="UniProtKB-EC"/>
</dbReference>
<evidence type="ECO:0000259" key="8">
    <source>
        <dbReference type="Pfam" id="PF04613"/>
    </source>
</evidence>
<dbReference type="NCBIfam" id="TIGR01853">
    <property type="entry name" value="lipid_A_lpxD"/>
    <property type="match status" value="1"/>
</dbReference>
<dbReference type="InterPro" id="IPR007691">
    <property type="entry name" value="LpxD"/>
</dbReference>
<keyword evidence="2 7" id="KW-0441">Lipid A biosynthesis</keyword>
<dbReference type="Gene3D" id="2.160.10.10">
    <property type="entry name" value="Hexapeptide repeat proteins"/>
    <property type="match status" value="1"/>
</dbReference>
<evidence type="ECO:0000256" key="6">
    <source>
        <dbReference type="ARBA" id="ARBA00023315"/>
    </source>
</evidence>
<dbReference type="GO" id="GO:0016410">
    <property type="term" value="F:N-acyltransferase activity"/>
    <property type="evidence" value="ECO:0007669"/>
    <property type="project" value="InterPro"/>
</dbReference>
<protein>
    <recommendedName>
        <fullName evidence="7">UDP-3-O-acylglucosamine N-acyltransferase</fullName>
        <ecNumber evidence="7">2.3.1.191</ecNumber>
    </recommendedName>
</protein>
<dbReference type="EMBL" id="MFNE01000010">
    <property type="protein sequence ID" value="OGG96763.1"/>
    <property type="molecule type" value="Genomic_DNA"/>
</dbReference>
<dbReference type="InterPro" id="IPR011004">
    <property type="entry name" value="Trimer_LpxA-like_sf"/>
</dbReference>
<keyword evidence="1 7" id="KW-0444">Lipid biosynthesis</keyword>
<comment type="subunit">
    <text evidence="7">Homotrimer.</text>
</comment>
<evidence type="ECO:0000256" key="1">
    <source>
        <dbReference type="ARBA" id="ARBA00022516"/>
    </source>
</evidence>
<dbReference type="GO" id="GO:0009245">
    <property type="term" value="P:lipid A biosynthetic process"/>
    <property type="evidence" value="ECO:0007669"/>
    <property type="project" value="UniProtKB-UniRule"/>
</dbReference>
<proteinExistence type="inferred from homology"/>
<dbReference type="CDD" id="cd03352">
    <property type="entry name" value="LbH_LpxD"/>
    <property type="match status" value="1"/>
</dbReference>
<keyword evidence="5 7" id="KW-0443">Lipid metabolism</keyword>
<accession>A0A1F6GF64</accession>
<dbReference type="PANTHER" id="PTHR43378:SF2">
    <property type="entry name" value="UDP-3-O-ACYLGLUCOSAMINE N-ACYLTRANSFERASE 1, MITOCHONDRIAL-RELATED"/>
    <property type="match status" value="1"/>
</dbReference>
<dbReference type="InterPro" id="IPR001451">
    <property type="entry name" value="Hexapep"/>
</dbReference>
<keyword evidence="6 7" id="KW-0012">Acyltransferase</keyword>
<dbReference type="AlphaFoldDB" id="A0A1F6GF64"/>
<evidence type="ECO:0000256" key="3">
    <source>
        <dbReference type="ARBA" id="ARBA00022679"/>
    </source>
</evidence>
<name>A0A1F6GF64_9PROT</name>
<dbReference type="SUPFAM" id="SSF51161">
    <property type="entry name" value="Trimeric LpxA-like enzymes"/>
    <property type="match status" value="1"/>
</dbReference>
<keyword evidence="3 7" id="KW-0808">Transferase</keyword>
<sequence length="344" mass="36761">MVKLSLKEIAQHLTAELIGDPEVLITGLSGITEAKKGDITFLAHRKYQDQLASCLASAVIVGPEVEAEGINLLRVENPRFAFARLMVLAFPPKPEVPGVQPGAYVAPTAQVHPSASVYTGAHVLEGAKIGARTAVYPGCHVGEGVAIGEDCLIYANVTLARETVVGDRVVINSGTVVGSEGFGYERDGDRHFKIPQVGNVIIEDDVEIGALCAIDRGSIKSTILGKGTKLDNLVHIAHNCQLGPNNLVLSQAGIAGSVQTGQNVYFAGQTGCMDHVKIVDRTQIGGRAVVVSDIKEPGLYFGYPARPQAEWQKASVTFYKTPEMSKRIAELERQLAELKEKLAE</sequence>
<keyword evidence="4 7" id="KW-0677">Repeat</keyword>
<dbReference type="UniPathway" id="UPA00973"/>
<dbReference type="STRING" id="1817772.A2527_04200"/>